<feature type="signal peptide" evidence="1">
    <location>
        <begin position="1"/>
        <end position="27"/>
    </location>
</feature>
<keyword evidence="1" id="KW-0732">Signal</keyword>
<dbReference type="Proteomes" id="UP000700706">
    <property type="component" value="Unassembled WGS sequence"/>
</dbReference>
<dbReference type="AlphaFoldDB" id="A0A952FSL6"/>
<proteinExistence type="predicted"/>
<accession>A0A952FSL6</accession>
<evidence type="ECO:0000256" key="1">
    <source>
        <dbReference type="SAM" id="SignalP"/>
    </source>
</evidence>
<gene>
    <name evidence="2" type="ORF">JF625_26580</name>
</gene>
<comment type="caution">
    <text evidence="2">The sequence shown here is derived from an EMBL/GenBank/DDBJ whole genome shotgun (WGS) entry which is preliminary data.</text>
</comment>
<dbReference type="EMBL" id="JAEKLZ010000443">
    <property type="protein sequence ID" value="MBW8728700.1"/>
    <property type="molecule type" value="Genomic_DNA"/>
</dbReference>
<reference evidence="2" key="1">
    <citation type="submission" date="2020-06" db="EMBL/GenBank/DDBJ databases">
        <title>Stable isotope informed genome-resolved metagenomics uncovers potential trophic interactions in rhizosphere soil.</title>
        <authorList>
            <person name="Starr E.P."/>
            <person name="Shi S."/>
            <person name="Blazewicz S.J."/>
            <person name="Koch B.J."/>
            <person name="Probst A.J."/>
            <person name="Hungate B.A."/>
            <person name="Pett-Ridge J."/>
            <person name="Firestone M.K."/>
            <person name="Banfield J.F."/>
        </authorList>
    </citation>
    <scope>NUCLEOTIDE SEQUENCE</scope>
    <source>
        <strain evidence="2">YM_69_17</strain>
    </source>
</reference>
<protein>
    <submittedName>
        <fullName evidence="2">Uncharacterized protein</fullName>
    </submittedName>
</protein>
<organism evidence="2 3">
    <name type="scientific">Inquilinus limosus</name>
    <dbReference type="NCBI Taxonomy" id="171674"/>
    <lineage>
        <taxon>Bacteria</taxon>
        <taxon>Pseudomonadati</taxon>
        <taxon>Pseudomonadota</taxon>
        <taxon>Alphaproteobacteria</taxon>
        <taxon>Rhodospirillales</taxon>
        <taxon>Rhodospirillaceae</taxon>
        <taxon>Inquilinus</taxon>
    </lineage>
</organism>
<name>A0A952FSL6_9PROT</name>
<evidence type="ECO:0000313" key="3">
    <source>
        <dbReference type="Proteomes" id="UP000700706"/>
    </source>
</evidence>
<evidence type="ECO:0000313" key="2">
    <source>
        <dbReference type="EMBL" id="MBW8728700.1"/>
    </source>
</evidence>
<sequence>MGIMFDRILRCTMGCLVAATLSPAARAEESVIAFVSGPLAGAMAEDVKQDQDNNLAERGTRMGESATFRSGGMLTYVGWARLGGSYVWQDTGLNGLTDSVRKAFDASGATVVSGDRGEINGFKAQYRDVRLTGTPWRCGVFDLQRVSNSIVGFACRRDDRAVPIVAILEGLSIKGVIAP</sequence>
<feature type="chain" id="PRO_5037880226" evidence="1">
    <location>
        <begin position="28"/>
        <end position="179"/>
    </location>
</feature>